<feature type="transmembrane region" description="Helical" evidence="12">
    <location>
        <begin position="172"/>
        <end position="197"/>
    </location>
</feature>
<keyword evidence="9 12" id="KW-1133">Transmembrane helix</keyword>
<evidence type="ECO:0000256" key="4">
    <source>
        <dbReference type="ARBA" id="ARBA00022475"/>
    </source>
</evidence>
<comment type="caution">
    <text evidence="13">The sequence shown here is derived from an EMBL/GenBank/DDBJ whole genome shotgun (WGS) entry which is preliminary data.</text>
</comment>
<dbReference type="PANTHER" id="PTHR43141">
    <property type="entry name" value="CYTOCHROME BD2 SUBUNIT II"/>
    <property type="match status" value="1"/>
</dbReference>
<proteinExistence type="inferred from homology"/>
<feature type="transmembrane region" description="Helical" evidence="12">
    <location>
        <begin position="119"/>
        <end position="143"/>
    </location>
</feature>
<protein>
    <submittedName>
        <fullName evidence="13">Cytochrome C oxidase assembly protein</fullName>
    </submittedName>
</protein>
<feature type="transmembrane region" description="Helical" evidence="12">
    <location>
        <begin position="86"/>
        <end position="107"/>
    </location>
</feature>
<dbReference type="GO" id="GO:0005886">
    <property type="term" value="C:plasma membrane"/>
    <property type="evidence" value="ECO:0007669"/>
    <property type="project" value="UniProtKB-SubCell"/>
</dbReference>
<dbReference type="GO" id="GO:0070069">
    <property type="term" value="C:cytochrome complex"/>
    <property type="evidence" value="ECO:0007669"/>
    <property type="project" value="TreeGrafter"/>
</dbReference>
<dbReference type="Pfam" id="PF02322">
    <property type="entry name" value="Cyt_bd_oxida_II"/>
    <property type="match status" value="1"/>
</dbReference>
<feature type="transmembrane region" description="Helical" evidence="12">
    <location>
        <begin position="285"/>
        <end position="311"/>
    </location>
</feature>
<feature type="transmembrane region" description="Helical" evidence="12">
    <location>
        <begin position="248"/>
        <end position="273"/>
    </location>
</feature>
<dbReference type="PANTHER" id="PTHR43141:SF5">
    <property type="entry name" value="CYTOCHROME BD-I UBIQUINOL OXIDASE SUBUNIT 2"/>
    <property type="match status" value="1"/>
</dbReference>
<evidence type="ECO:0000256" key="2">
    <source>
        <dbReference type="ARBA" id="ARBA00007543"/>
    </source>
</evidence>
<feature type="transmembrane region" description="Helical" evidence="12">
    <location>
        <begin position="331"/>
        <end position="354"/>
    </location>
</feature>
<evidence type="ECO:0000256" key="3">
    <source>
        <dbReference type="ARBA" id="ARBA00022448"/>
    </source>
</evidence>
<keyword evidence="4" id="KW-1003">Cell membrane</keyword>
<keyword evidence="7" id="KW-0479">Metal-binding</keyword>
<keyword evidence="5" id="KW-0349">Heme</keyword>
<dbReference type="EMBL" id="LVWL01000001">
    <property type="protein sequence ID" value="ORI10867.1"/>
    <property type="molecule type" value="Genomic_DNA"/>
</dbReference>
<dbReference type="GO" id="GO:0016682">
    <property type="term" value="F:oxidoreductase activity, acting on diphenols and related substances as donors, oxygen as acceptor"/>
    <property type="evidence" value="ECO:0007669"/>
    <property type="project" value="TreeGrafter"/>
</dbReference>
<name>A0A1X0U5V3_9BACT</name>
<evidence type="ECO:0000313" key="13">
    <source>
        <dbReference type="EMBL" id="ORI10867.1"/>
    </source>
</evidence>
<evidence type="ECO:0000256" key="10">
    <source>
        <dbReference type="ARBA" id="ARBA00023004"/>
    </source>
</evidence>
<dbReference type="GO" id="GO:0009055">
    <property type="term" value="F:electron transfer activity"/>
    <property type="evidence" value="ECO:0007669"/>
    <property type="project" value="TreeGrafter"/>
</dbReference>
<evidence type="ECO:0000256" key="9">
    <source>
        <dbReference type="ARBA" id="ARBA00022989"/>
    </source>
</evidence>
<sequence length="374" mass="41697">MHSLSLENLQIYWWFIVSLLGGLLVFMMFVQGGQTLIFSLGKDELKKDMLINSIGRKWELTFTTLVMFGGACFAAFPLFYATSFGGAYWVWLAILFCFIIQAVSYEYRKKPDNFLGARTYEIFLFINGSLGVILIGMAVSTFFSGSDFVLNEHNFVEWKTPFRGLEALANPYLYLLGIAMFFLSRVGGCLYLMNNIADGEFIQNARKQLLINTVLFLPFFLGFLAWILTKDGFAYDANGVVSLMPYKYAINLIEMPIVGILLLVGVVLVLVGIFQGAFTKSIHGIFAYGVGVTLAVTALFLITGLNGTAFYPSFSDLASSLTIKNASSSHYTLGVMAYVSLLVPVVLAYIIVVWRAIDSKKITQDEIKNDHHAY</sequence>
<gene>
    <name evidence="13" type="ORF">A3835_00755</name>
</gene>
<dbReference type="GO" id="GO:0019646">
    <property type="term" value="P:aerobic electron transport chain"/>
    <property type="evidence" value="ECO:0007669"/>
    <property type="project" value="TreeGrafter"/>
</dbReference>
<evidence type="ECO:0000256" key="11">
    <source>
        <dbReference type="ARBA" id="ARBA00023136"/>
    </source>
</evidence>
<keyword evidence="10" id="KW-0408">Iron</keyword>
<organism evidence="13 14">
    <name type="scientific">Campylobacter concisus</name>
    <dbReference type="NCBI Taxonomy" id="199"/>
    <lineage>
        <taxon>Bacteria</taxon>
        <taxon>Pseudomonadati</taxon>
        <taxon>Campylobacterota</taxon>
        <taxon>Epsilonproteobacteria</taxon>
        <taxon>Campylobacterales</taxon>
        <taxon>Campylobacteraceae</taxon>
        <taxon>Campylobacter</taxon>
    </lineage>
</organism>
<evidence type="ECO:0000256" key="6">
    <source>
        <dbReference type="ARBA" id="ARBA00022692"/>
    </source>
</evidence>
<keyword evidence="8" id="KW-0249">Electron transport</keyword>
<evidence type="ECO:0000256" key="12">
    <source>
        <dbReference type="SAM" id="Phobius"/>
    </source>
</evidence>
<feature type="transmembrane region" description="Helical" evidence="12">
    <location>
        <begin position="12"/>
        <end position="40"/>
    </location>
</feature>
<evidence type="ECO:0000256" key="1">
    <source>
        <dbReference type="ARBA" id="ARBA00004651"/>
    </source>
</evidence>
<dbReference type="InterPro" id="IPR003317">
    <property type="entry name" value="Cyt-d_oxidase_su2"/>
</dbReference>
<dbReference type="Proteomes" id="UP000192671">
    <property type="component" value="Unassembled WGS sequence"/>
</dbReference>
<feature type="transmembrane region" description="Helical" evidence="12">
    <location>
        <begin position="60"/>
        <end position="80"/>
    </location>
</feature>
<feature type="transmembrane region" description="Helical" evidence="12">
    <location>
        <begin position="209"/>
        <end position="228"/>
    </location>
</feature>
<evidence type="ECO:0000256" key="7">
    <source>
        <dbReference type="ARBA" id="ARBA00022723"/>
    </source>
</evidence>
<keyword evidence="3" id="KW-0813">Transport</keyword>
<keyword evidence="11 12" id="KW-0472">Membrane</keyword>
<evidence type="ECO:0000313" key="14">
    <source>
        <dbReference type="Proteomes" id="UP000192671"/>
    </source>
</evidence>
<comment type="similarity">
    <text evidence="2">Belongs to the cytochrome ubiquinol oxidase subunit 2 family.</text>
</comment>
<dbReference type="AlphaFoldDB" id="A0A1X0U5V3"/>
<evidence type="ECO:0000256" key="8">
    <source>
        <dbReference type="ARBA" id="ARBA00022982"/>
    </source>
</evidence>
<keyword evidence="6 12" id="KW-0812">Transmembrane</keyword>
<dbReference type="GO" id="GO:0046872">
    <property type="term" value="F:metal ion binding"/>
    <property type="evidence" value="ECO:0007669"/>
    <property type="project" value="UniProtKB-KW"/>
</dbReference>
<accession>A0A1X0U5V3</accession>
<reference evidence="13 14" key="1">
    <citation type="journal article" date="2017" name="Gene Rep">
        <title>The ribosomal RNA operon (rrn) of Campylobacter concisus supports molecular typing to genomospecies level.</title>
        <authorList>
            <person name="Huq M."/>
            <person name="Van T.T.H."/>
            <person name="Gurtler V."/>
            <person name="Elshagmani E."/>
            <person name="Allemailem K.S."/>
            <person name="Smooker P.M."/>
            <person name="Istivan T.S."/>
        </authorList>
    </citation>
    <scope>NUCLEOTIDE SEQUENCE [LARGE SCALE GENOMIC DNA]</scope>
    <source>
        <strain evidence="13 14">RCH 26</strain>
    </source>
</reference>
<comment type="subcellular location">
    <subcellularLocation>
        <location evidence="1">Cell membrane</location>
        <topology evidence="1">Multi-pass membrane protein</topology>
    </subcellularLocation>
</comment>
<evidence type="ECO:0000256" key="5">
    <source>
        <dbReference type="ARBA" id="ARBA00022617"/>
    </source>
</evidence>